<evidence type="ECO:0000256" key="2">
    <source>
        <dbReference type="SAM" id="SignalP"/>
    </source>
</evidence>
<comment type="caution">
    <text evidence="3">The sequence shown here is derived from an EMBL/GenBank/DDBJ whole genome shotgun (WGS) entry which is preliminary data.</text>
</comment>
<feature type="region of interest" description="Disordered" evidence="1">
    <location>
        <begin position="28"/>
        <end position="61"/>
    </location>
</feature>
<dbReference type="STRING" id="246199.CUS_6461"/>
<protein>
    <submittedName>
        <fullName evidence="3">Putative lipoprotein</fullName>
    </submittedName>
</protein>
<dbReference type="OrthoDB" id="9812829at2"/>
<sequence length="462" mass="47811">MKKTNIYAAMIAITMVLSLASCAESAVSSDNTAETTTKTTTDLSTETVSGEKVAAGDTENADTEIKSAFTDDGDSLDIVSASFEGSTSGMLDTADMFSERDLEQTADVSEAEYITVSSNDTISITDGGVYVISGSAENCTIRVEADSQEKVQLVLDGVSITNEDFPAIYVVSADKCFITTAEGSENTLSVTGSFTADADTNTDAVIFSKDDIVFNGMGVLNISSAYGNGISGKDDVKFTGGSYNITSALDAVEANDSIRICGGTFDIISGKDGLHSENDEDDSQGYIYIADGTFSIDAKSDAVQATTIAQIDGGSFDMTASEGIEATYVQINDGTINITASDDGINATNKSTAYDVAIEFNGGYTTIVMGQGDTDGVDANGSVIVNGGTIDVTAQMSSFDYDGTAEFNGGTIIVNGEEVSEIPVSMMGGGMGGHGGMMGGEMQEGMQGGMRGGRRGEMFSMT</sequence>
<dbReference type="InterPro" id="IPR025584">
    <property type="entry name" value="Cthe_2159"/>
</dbReference>
<feature type="chain" id="PRO_5039283893" evidence="2">
    <location>
        <begin position="24"/>
        <end position="462"/>
    </location>
</feature>
<name>E9SA10_RUMAL</name>
<dbReference type="EMBL" id="ADKM02000050">
    <property type="protein sequence ID" value="EGC03820.1"/>
    <property type="molecule type" value="Genomic_DNA"/>
</dbReference>
<keyword evidence="2" id="KW-0732">Signal</keyword>
<proteinExistence type="predicted"/>
<dbReference type="AlphaFoldDB" id="E9SA10"/>
<reference evidence="3 4" key="1">
    <citation type="submission" date="2011-02" db="EMBL/GenBank/DDBJ databases">
        <authorList>
            <person name="Nelson K.E."/>
            <person name="Sutton G."/>
            <person name="Torralba M."/>
            <person name="Durkin S."/>
            <person name="Harkins D."/>
            <person name="Montgomery R."/>
            <person name="Ziemer C."/>
            <person name="Klaassens E."/>
            <person name="Ocuiv P."/>
            <person name="Morrison M."/>
        </authorList>
    </citation>
    <scope>NUCLEOTIDE SEQUENCE [LARGE SCALE GENOMIC DNA]</scope>
    <source>
        <strain evidence="3 4">8</strain>
    </source>
</reference>
<dbReference type="Pfam" id="PF14262">
    <property type="entry name" value="Cthe_2159"/>
    <property type="match status" value="1"/>
</dbReference>
<evidence type="ECO:0000313" key="4">
    <source>
        <dbReference type="Proteomes" id="UP000004259"/>
    </source>
</evidence>
<dbReference type="Proteomes" id="UP000004259">
    <property type="component" value="Unassembled WGS sequence"/>
</dbReference>
<feature type="signal peptide" evidence="2">
    <location>
        <begin position="1"/>
        <end position="23"/>
    </location>
</feature>
<organism evidence="3 4">
    <name type="scientific">Ruminococcus albus 8</name>
    <dbReference type="NCBI Taxonomy" id="246199"/>
    <lineage>
        <taxon>Bacteria</taxon>
        <taxon>Bacillati</taxon>
        <taxon>Bacillota</taxon>
        <taxon>Clostridia</taxon>
        <taxon>Eubacteriales</taxon>
        <taxon>Oscillospiraceae</taxon>
        <taxon>Ruminococcus</taxon>
    </lineage>
</organism>
<gene>
    <name evidence="3" type="ORF">CUS_6461</name>
</gene>
<dbReference type="eggNOG" id="ENOG502Z8AD">
    <property type="taxonomic scope" value="Bacteria"/>
</dbReference>
<dbReference type="PROSITE" id="PS51257">
    <property type="entry name" value="PROKAR_LIPOPROTEIN"/>
    <property type="match status" value="1"/>
</dbReference>
<keyword evidence="3" id="KW-0449">Lipoprotein</keyword>
<keyword evidence="4" id="KW-1185">Reference proteome</keyword>
<dbReference type="RefSeq" id="WP_002847758.1">
    <property type="nucleotide sequence ID" value="NZ_ADKM02000050.1"/>
</dbReference>
<evidence type="ECO:0000313" key="3">
    <source>
        <dbReference type="EMBL" id="EGC03820.1"/>
    </source>
</evidence>
<feature type="compositionally biased region" description="Low complexity" evidence="1">
    <location>
        <begin position="32"/>
        <end position="47"/>
    </location>
</feature>
<evidence type="ECO:0000256" key="1">
    <source>
        <dbReference type="SAM" id="MobiDB-lite"/>
    </source>
</evidence>
<accession>E9SA10</accession>